<feature type="compositionally biased region" description="Acidic residues" evidence="1">
    <location>
        <begin position="170"/>
        <end position="179"/>
    </location>
</feature>
<feature type="region of interest" description="Disordered" evidence="1">
    <location>
        <begin position="635"/>
        <end position="692"/>
    </location>
</feature>
<feature type="region of interest" description="Disordered" evidence="1">
    <location>
        <begin position="1"/>
        <end position="147"/>
    </location>
</feature>
<feature type="compositionally biased region" description="Polar residues" evidence="1">
    <location>
        <begin position="59"/>
        <end position="73"/>
    </location>
</feature>
<proteinExistence type="predicted"/>
<evidence type="ECO:0000256" key="1">
    <source>
        <dbReference type="SAM" id="MobiDB-lite"/>
    </source>
</evidence>
<feature type="non-terminal residue" evidence="2">
    <location>
        <position position="1"/>
    </location>
</feature>
<evidence type="ECO:0000313" key="2">
    <source>
        <dbReference type="EMBL" id="KAH0213630.1"/>
    </source>
</evidence>
<feature type="compositionally biased region" description="Low complexity" evidence="1">
    <location>
        <begin position="88"/>
        <end position="104"/>
    </location>
</feature>
<gene>
    <name evidence="2" type="ORF">KCV03_g8775</name>
</gene>
<accession>A0A9P8K4M9</accession>
<evidence type="ECO:0000313" key="3">
    <source>
        <dbReference type="Proteomes" id="UP000767238"/>
    </source>
</evidence>
<feature type="compositionally biased region" description="Basic and acidic residues" evidence="1">
    <location>
        <begin position="651"/>
        <end position="666"/>
    </location>
</feature>
<feature type="compositionally biased region" description="Polar residues" evidence="1">
    <location>
        <begin position="105"/>
        <end position="117"/>
    </location>
</feature>
<dbReference type="OrthoDB" id="5427412at2759"/>
<name>A0A9P8K4M9_AURME</name>
<dbReference type="EMBL" id="JAHFYH010000093">
    <property type="protein sequence ID" value="KAH0213630.1"/>
    <property type="molecule type" value="Genomic_DNA"/>
</dbReference>
<sequence>MQRRAGKRNRPVYSPDYFDPERFGWEDDETSIQSSTGNEQHIPPLKPRDSDTTTRSSSAETPSDPSQGSQDASRSGIAHPDPKKRKSASTTSSRTPAPTVSTSSLVNNSQPVQSKTSIPDKIVDPVFITSRRRSRRSNSPKTTKRATTVAEDLILTEKYSDQSVLHTDSELTDESDLDQDDARKAAREAKMGRWGAFNKDWSQQIEIQKWLAKKGGEGTEFLAQLTKAIEHGDMTIEELEQVLPGSDITNFWWAQKERFETCRDQEVMLILAHCPQYESGFPVHPEAVPPEQSRSCTECIISSIARMIDHPVIAWDMRPDCRKQKLVGKEQYTRCMPVNHNEPREYKVCMYLSNLLLTIAKKLYGMTITATLSFSSAANDFVQIIDSPHIRLFEHISTLSKSTARFEKANVLISGLIESGMSDRSFEDLYAIFRDDLGRSPGKEAGRTQIKLPLLKPFELIENFEKLAGTFSRERMEYRQVLRAQKGQERRDNNPLLTRPYIDLTRERVEDAESNDPVNKDPVALKLLVEKKRRAFQQAEREGSPVEHVNTLREDYNHTRRKWRRLVGEETPDPVHKQYKVERDKLAEEATAQELDEEVLSDRVKAASNAFNKIKRKRGTAAEILAARNTFNAARRDQARVTALKKKTARNKAEPDQSDMIDHSMGMDDEDDGTGSHSDGVGSDAEEDDETG</sequence>
<feature type="compositionally biased region" description="Basic residues" evidence="1">
    <location>
        <begin position="1"/>
        <end position="10"/>
    </location>
</feature>
<feature type="compositionally biased region" description="Basic residues" evidence="1">
    <location>
        <begin position="130"/>
        <end position="144"/>
    </location>
</feature>
<dbReference type="AlphaFoldDB" id="A0A9P8K4M9"/>
<comment type="caution">
    <text evidence="2">The sequence shown here is derived from an EMBL/GenBank/DDBJ whole genome shotgun (WGS) entry which is preliminary data.</text>
</comment>
<feature type="region of interest" description="Disordered" evidence="1">
    <location>
        <begin position="165"/>
        <end position="184"/>
    </location>
</feature>
<protein>
    <submittedName>
        <fullName evidence="2">Uncharacterized protein</fullName>
    </submittedName>
</protein>
<organism evidence="2 3">
    <name type="scientific">Aureobasidium melanogenum</name>
    <name type="common">Aureobasidium pullulans var. melanogenum</name>
    <dbReference type="NCBI Taxonomy" id="46634"/>
    <lineage>
        <taxon>Eukaryota</taxon>
        <taxon>Fungi</taxon>
        <taxon>Dikarya</taxon>
        <taxon>Ascomycota</taxon>
        <taxon>Pezizomycotina</taxon>
        <taxon>Dothideomycetes</taxon>
        <taxon>Dothideomycetidae</taxon>
        <taxon>Dothideales</taxon>
        <taxon>Saccotheciaceae</taxon>
        <taxon>Aureobasidium</taxon>
    </lineage>
</organism>
<reference evidence="2" key="2">
    <citation type="submission" date="2021-08" db="EMBL/GenBank/DDBJ databases">
        <authorList>
            <person name="Gostincar C."/>
            <person name="Sun X."/>
            <person name="Song Z."/>
            <person name="Gunde-Cimerman N."/>
        </authorList>
    </citation>
    <scope>NUCLEOTIDE SEQUENCE</scope>
    <source>
        <strain evidence="2">EXF-8016</strain>
    </source>
</reference>
<reference evidence="2" key="1">
    <citation type="journal article" date="2021" name="J Fungi (Basel)">
        <title>Virulence traits and population genomics of the black yeast Aureobasidium melanogenum.</title>
        <authorList>
            <person name="Cernosa A."/>
            <person name="Sun X."/>
            <person name="Gostincar C."/>
            <person name="Fang C."/>
            <person name="Gunde-Cimerman N."/>
            <person name="Song Z."/>
        </authorList>
    </citation>
    <scope>NUCLEOTIDE SEQUENCE</scope>
    <source>
        <strain evidence="2">EXF-8016</strain>
    </source>
</reference>
<dbReference type="Proteomes" id="UP000767238">
    <property type="component" value="Unassembled WGS sequence"/>
</dbReference>